<protein>
    <submittedName>
        <fullName evidence="2">Right-handed parallel beta-helix repeat-containing protein</fullName>
    </submittedName>
</protein>
<organism evidence="2 3">
    <name type="scientific">Aquibium pacificus</name>
    <dbReference type="NCBI Taxonomy" id="3153579"/>
    <lineage>
        <taxon>Bacteria</taxon>
        <taxon>Pseudomonadati</taxon>
        <taxon>Pseudomonadota</taxon>
        <taxon>Alphaproteobacteria</taxon>
        <taxon>Hyphomicrobiales</taxon>
        <taxon>Phyllobacteriaceae</taxon>
        <taxon>Aquibium</taxon>
    </lineage>
</organism>
<evidence type="ECO:0000256" key="1">
    <source>
        <dbReference type="SAM" id="SignalP"/>
    </source>
</evidence>
<name>A0ABV3SJY6_9HYPH</name>
<evidence type="ECO:0000313" key="2">
    <source>
        <dbReference type="EMBL" id="MEX0407072.1"/>
    </source>
</evidence>
<dbReference type="InterPro" id="IPR012334">
    <property type="entry name" value="Pectin_lyas_fold"/>
</dbReference>
<accession>A0ABV3SJY6</accession>
<keyword evidence="1" id="KW-0732">Signal</keyword>
<dbReference type="EMBL" id="JBDPGJ010000003">
    <property type="protein sequence ID" value="MEX0407072.1"/>
    <property type="molecule type" value="Genomic_DNA"/>
</dbReference>
<dbReference type="SMART" id="SM00710">
    <property type="entry name" value="PbH1"/>
    <property type="match status" value="4"/>
</dbReference>
<dbReference type="InterPro" id="IPR006626">
    <property type="entry name" value="PbH1"/>
</dbReference>
<keyword evidence="3" id="KW-1185">Reference proteome</keyword>
<evidence type="ECO:0000313" key="3">
    <source>
        <dbReference type="Proteomes" id="UP001556692"/>
    </source>
</evidence>
<dbReference type="InterPro" id="IPR011050">
    <property type="entry name" value="Pectin_lyase_fold/virulence"/>
</dbReference>
<reference evidence="2 3" key="1">
    <citation type="submission" date="2024-05" db="EMBL/GenBank/DDBJ databases">
        <authorList>
            <person name="Jiang F."/>
        </authorList>
    </citation>
    <scope>NUCLEOTIDE SEQUENCE [LARGE SCALE GENOMIC DNA]</scope>
    <source>
        <strain evidence="2 3">LZ166</strain>
    </source>
</reference>
<sequence length="319" mass="32185">MKKFLLALAGAAGVLFSAPALAETVNCTAITAVPVTITAQGVYCLKKNIVTAITSGAAITIAASNVTIDFNEFKLGGLASGAATQAVGVYALNRKNITLRNGNIRGFNAGVYLDQNTADGSAGHVVEDNLIDGSTQVALSIAGSGIAIRRNRIVNTDSTPPAGALSAPSGYGASGIATARPGTVASLPNVGAPQAGTGAVVNGVYANDLIDSEITNNFISNSISPSQSYAIVLDAPSNVVVARNTILETLGASYAAGIWSYDAIGPVIAQENVFSSVVATEAWGIIAYTGPFLCVDNIVTGAATQTDGCTFEQGTVPTP</sequence>
<feature type="chain" id="PRO_5045060510" evidence="1">
    <location>
        <begin position="23"/>
        <end position="319"/>
    </location>
</feature>
<dbReference type="RefSeq" id="WP_367954942.1">
    <property type="nucleotide sequence ID" value="NZ_JBDPGJ010000003.1"/>
</dbReference>
<proteinExistence type="predicted"/>
<dbReference type="SUPFAM" id="SSF51126">
    <property type="entry name" value="Pectin lyase-like"/>
    <property type="match status" value="1"/>
</dbReference>
<gene>
    <name evidence="2" type="ORF">ABGN05_15510</name>
</gene>
<feature type="signal peptide" evidence="1">
    <location>
        <begin position="1"/>
        <end position="22"/>
    </location>
</feature>
<comment type="caution">
    <text evidence="2">The sequence shown here is derived from an EMBL/GenBank/DDBJ whole genome shotgun (WGS) entry which is preliminary data.</text>
</comment>
<dbReference type="Proteomes" id="UP001556692">
    <property type="component" value="Unassembled WGS sequence"/>
</dbReference>
<dbReference type="Gene3D" id="2.160.20.10">
    <property type="entry name" value="Single-stranded right-handed beta-helix, Pectin lyase-like"/>
    <property type="match status" value="1"/>
</dbReference>